<dbReference type="PANTHER" id="PTHR40099:SF1">
    <property type="entry name" value="ACETOLACTATE SYNTHASE, SMALL SUBUNIT"/>
    <property type="match status" value="1"/>
</dbReference>
<dbReference type="PANTHER" id="PTHR40099">
    <property type="entry name" value="ACETOLACTATE SYNTHASE, SMALL SUBUNIT"/>
    <property type="match status" value="1"/>
</dbReference>
<dbReference type="EMBL" id="QGDL01000015">
    <property type="protein sequence ID" value="PWJ23185.1"/>
    <property type="molecule type" value="Genomic_DNA"/>
</dbReference>
<protein>
    <recommendedName>
        <fullName evidence="1">ACT domain-containing protein</fullName>
    </recommendedName>
</protein>
<dbReference type="InterPro" id="IPR002912">
    <property type="entry name" value="ACT_dom"/>
</dbReference>
<dbReference type="OrthoDB" id="9790662at2"/>
<feature type="domain" description="ACT" evidence="1">
    <location>
        <begin position="4"/>
        <end position="73"/>
    </location>
</feature>
<proteinExistence type="predicted"/>
<dbReference type="RefSeq" id="WP_109733172.1">
    <property type="nucleotide sequence ID" value="NZ_BAAACK010000023.1"/>
</dbReference>
<accession>A0A2Y9BIS6</accession>
<evidence type="ECO:0000313" key="2">
    <source>
        <dbReference type="EMBL" id="PWJ23185.1"/>
    </source>
</evidence>
<dbReference type="CDD" id="cd04908">
    <property type="entry name" value="ACT_Bt0572_1"/>
    <property type="match status" value="1"/>
</dbReference>
<organism evidence="2 3">
    <name type="scientific">Faecalicatena orotica</name>
    <dbReference type="NCBI Taxonomy" id="1544"/>
    <lineage>
        <taxon>Bacteria</taxon>
        <taxon>Bacillati</taxon>
        <taxon>Bacillota</taxon>
        <taxon>Clostridia</taxon>
        <taxon>Lachnospirales</taxon>
        <taxon>Lachnospiraceae</taxon>
        <taxon>Faecalicatena</taxon>
    </lineage>
</organism>
<dbReference type="SUPFAM" id="SSF55021">
    <property type="entry name" value="ACT-like"/>
    <property type="match status" value="2"/>
</dbReference>
<name>A0A2Y9BIS6_9FIRM</name>
<dbReference type="AlphaFoldDB" id="A0A2Y9BIS6"/>
<gene>
    <name evidence="2" type="ORF">A8806_115119</name>
</gene>
<comment type="caution">
    <text evidence="2">The sequence shown here is derived from an EMBL/GenBank/DDBJ whole genome shotgun (WGS) entry which is preliminary data.</text>
</comment>
<evidence type="ECO:0000259" key="1">
    <source>
        <dbReference type="PROSITE" id="PS51671"/>
    </source>
</evidence>
<keyword evidence="3" id="KW-1185">Reference proteome</keyword>
<dbReference type="InterPro" id="IPR045739">
    <property type="entry name" value="ACT_dom_pair"/>
</dbReference>
<sequence length="139" mass="15571">MIKQLSVFVENRPGSLMRVTSALTEAHINIRAVASFDTPEFGILRLVVDKPAEAKEYLTGKGFVVRIHEVIGVELKDEKGNLNRMLSILADGEINVNYIYSFVIREEKAPVMVFNTDDYDKAARVLKEAGVKMVEEADL</sequence>
<dbReference type="CDD" id="cd04882">
    <property type="entry name" value="ACT_Bt0572_2"/>
    <property type="match status" value="1"/>
</dbReference>
<dbReference type="PROSITE" id="PS51671">
    <property type="entry name" value="ACT"/>
    <property type="match status" value="1"/>
</dbReference>
<dbReference type="InterPro" id="IPR045865">
    <property type="entry name" value="ACT-like_dom_sf"/>
</dbReference>
<reference evidence="2 3" key="1">
    <citation type="submission" date="2018-05" db="EMBL/GenBank/DDBJ databases">
        <title>The Hungate 1000. A catalogue of reference genomes from the rumen microbiome.</title>
        <authorList>
            <person name="Kelly W."/>
        </authorList>
    </citation>
    <scope>NUCLEOTIDE SEQUENCE [LARGE SCALE GENOMIC DNA]</scope>
    <source>
        <strain evidence="2 3">NLAE-zl-C242</strain>
    </source>
</reference>
<dbReference type="Proteomes" id="UP000245845">
    <property type="component" value="Unassembled WGS sequence"/>
</dbReference>
<dbReference type="Pfam" id="PF19571">
    <property type="entry name" value="ACT_8"/>
    <property type="match status" value="1"/>
</dbReference>
<dbReference type="Gene3D" id="3.30.2130.10">
    <property type="entry name" value="VC0802-like"/>
    <property type="match status" value="1"/>
</dbReference>
<evidence type="ECO:0000313" key="3">
    <source>
        <dbReference type="Proteomes" id="UP000245845"/>
    </source>
</evidence>